<proteinExistence type="predicted"/>
<feature type="compositionally biased region" description="Basic and acidic residues" evidence="1">
    <location>
        <begin position="131"/>
        <end position="140"/>
    </location>
</feature>
<accession>A0AAV5CT59</accession>
<evidence type="ECO:0000313" key="2">
    <source>
        <dbReference type="EMBL" id="GJN01723.1"/>
    </source>
</evidence>
<gene>
    <name evidence="2" type="primary">ga19006</name>
    <name evidence="2" type="ORF">PR202_ga19006</name>
</gene>
<dbReference type="EMBL" id="BQKI01000009">
    <property type="protein sequence ID" value="GJN01723.1"/>
    <property type="molecule type" value="Genomic_DNA"/>
</dbReference>
<dbReference type="Proteomes" id="UP001054889">
    <property type="component" value="Unassembled WGS sequence"/>
</dbReference>
<keyword evidence="3" id="KW-1185">Reference proteome</keyword>
<reference evidence="2" key="2">
    <citation type="submission" date="2021-12" db="EMBL/GenBank/DDBJ databases">
        <title>Resequencing data analysis of finger millet.</title>
        <authorList>
            <person name="Hatakeyama M."/>
            <person name="Aluri S."/>
            <person name="Balachadran M.T."/>
            <person name="Sivarajan S.R."/>
            <person name="Poveda L."/>
            <person name="Shimizu-Inatsugi R."/>
            <person name="Schlapbach R."/>
            <person name="Sreeman S.M."/>
            <person name="Shimizu K.K."/>
        </authorList>
    </citation>
    <scope>NUCLEOTIDE SEQUENCE</scope>
</reference>
<dbReference type="AlphaFoldDB" id="A0AAV5CT59"/>
<protein>
    <submittedName>
        <fullName evidence="2">Uncharacterized protein</fullName>
    </submittedName>
</protein>
<feature type="region of interest" description="Disordered" evidence="1">
    <location>
        <begin position="27"/>
        <end position="58"/>
    </location>
</feature>
<reference evidence="2" key="1">
    <citation type="journal article" date="2018" name="DNA Res.">
        <title>Multiple hybrid de novo genome assembly of finger millet, an orphan allotetraploid crop.</title>
        <authorList>
            <person name="Hatakeyama M."/>
            <person name="Aluri S."/>
            <person name="Balachadran M.T."/>
            <person name="Sivarajan S.R."/>
            <person name="Patrignani A."/>
            <person name="Gruter S."/>
            <person name="Poveda L."/>
            <person name="Shimizu-Inatsugi R."/>
            <person name="Baeten J."/>
            <person name="Francoijs K.J."/>
            <person name="Nataraja K.N."/>
            <person name="Reddy Y.A.N."/>
            <person name="Phadnis S."/>
            <person name="Ravikumar R.L."/>
            <person name="Schlapbach R."/>
            <person name="Sreeman S.M."/>
            <person name="Shimizu K.K."/>
        </authorList>
    </citation>
    <scope>NUCLEOTIDE SEQUENCE</scope>
</reference>
<evidence type="ECO:0000313" key="3">
    <source>
        <dbReference type="Proteomes" id="UP001054889"/>
    </source>
</evidence>
<name>A0AAV5CT59_ELECO</name>
<comment type="caution">
    <text evidence="2">The sequence shown here is derived from an EMBL/GenBank/DDBJ whole genome shotgun (WGS) entry which is preliminary data.</text>
</comment>
<sequence>MALPGVPPATSGARVGGGFRLDLAVEDPARATDPPPYRVGGEVALNDGGGEGTSGGARLRAEERVWAALAAGEREGCGRHSLKGERKGAGGGACYRGERVRVAVLAPGEREDVGEVQGADGSGGRPAGLRAGEEEGGGERRGKKVAAGMAGWRWREKGRKEK</sequence>
<evidence type="ECO:0000256" key="1">
    <source>
        <dbReference type="SAM" id="MobiDB-lite"/>
    </source>
</evidence>
<feature type="region of interest" description="Disordered" evidence="1">
    <location>
        <begin position="109"/>
        <end position="162"/>
    </location>
</feature>
<feature type="compositionally biased region" description="Basic and acidic residues" evidence="1">
    <location>
        <begin position="153"/>
        <end position="162"/>
    </location>
</feature>
<organism evidence="2 3">
    <name type="scientific">Eleusine coracana subsp. coracana</name>
    <dbReference type="NCBI Taxonomy" id="191504"/>
    <lineage>
        <taxon>Eukaryota</taxon>
        <taxon>Viridiplantae</taxon>
        <taxon>Streptophyta</taxon>
        <taxon>Embryophyta</taxon>
        <taxon>Tracheophyta</taxon>
        <taxon>Spermatophyta</taxon>
        <taxon>Magnoliopsida</taxon>
        <taxon>Liliopsida</taxon>
        <taxon>Poales</taxon>
        <taxon>Poaceae</taxon>
        <taxon>PACMAD clade</taxon>
        <taxon>Chloridoideae</taxon>
        <taxon>Cynodonteae</taxon>
        <taxon>Eleusininae</taxon>
        <taxon>Eleusine</taxon>
    </lineage>
</organism>